<accession>A0AAU7FC60</accession>
<sequence length="43" mass="4872">MKIIPVEFNGAAMQFNDAGWFNAIKAAERFGKAPHDWLPHRMG</sequence>
<gene>
    <name evidence="1" type="ORF">ABHF33_03960</name>
</gene>
<evidence type="ECO:0000313" key="1">
    <source>
        <dbReference type="EMBL" id="XBM01449.1"/>
    </source>
</evidence>
<evidence type="ECO:0008006" key="2">
    <source>
        <dbReference type="Google" id="ProtNLM"/>
    </source>
</evidence>
<dbReference type="KEGG" id="cmav:ABHF33_03960"/>
<name>A0AAU7FC60_9NEIS</name>
<dbReference type="EMBL" id="CP157355">
    <property type="protein sequence ID" value="XBM01449.1"/>
    <property type="molecule type" value="Genomic_DNA"/>
</dbReference>
<reference evidence="1" key="1">
    <citation type="submission" date="2024-05" db="EMBL/GenBank/DDBJ databases">
        <authorList>
            <person name="Yang L."/>
            <person name="Pan L."/>
        </authorList>
    </citation>
    <scope>NUCLEOTIDE SEQUENCE</scope>
    <source>
        <strain evidence="1">FCG-7</strain>
    </source>
</reference>
<organism evidence="1">
    <name type="scientific">Chitinibacter mangrovi</name>
    <dbReference type="NCBI Taxonomy" id="3153927"/>
    <lineage>
        <taxon>Bacteria</taxon>
        <taxon>Pseudomonadati</taxon>
        <taxon>Pseudomonadota</taxon>
        <taxon>Betaproteobacteria</taxon>
        <taxon>Neisseriales</taxon>
        <taxon>Chitinibacteraceae</taxon>
        <taxon>Chitinibacter</taxon>
    </lineage>
</organism>
<proteinExistence type="predicted"/>
<dbReference type="AlphaFoldDB" id="A0AAU7FC60"/>
<dbReference type="RefSeq" id="WP_348945746.1">
    <property type="nucleotide sequence ID" value="NZ_CP157355.1"/>
</dbReference>
<protein>
    <recommendedName>
        <fullName evidence="2">KilA-N domain-containing protein</fullName>
    </recommendedName>
</protein>